<reference evidence="6" key="1">
    <citation type="submission" date="2023-06" db="EMBL/GenBank/DDBJ databases">
        <title>Genomic analysis of the entomopathogenic nematode Steinernema hermaphroditum.</title>
        <authorList>
            <person name="Schwarz E.M."/>
            <person name="Heppert J.K."/>
            <person name="Baniya A."/>
            <person name="Schwartz H.T."/>
            <person name="Tan C.-H."/>
            <person name="Antoshechkin I."/>
            <person name="Sternberg P.W."/>
            <person name="Goodrich-Blair H."/>
            <person name="Dillman A.R."/>
        </authorList>
    </citation>
    <scope>NUCLEOTIDE SEQUENCE</scope>
    <source>
        <strain evidence="6">PS9179</strain>
        <tissue evidence="6">Whole animal</tissue>
    </source>
</reference>
<feature type="region of interest" description="Disordered" evidence="3">
    <location>
        <begin position="233"/>
        <end position="286"/>
    </location>
</feature>
<feature type="transmembrane region" description="Helical" evidence="4">
    <location>
        <begin position="1072"/>
        <end position="1093"/>
    </location>
</feature>
<dbReference type="Pfam" id="PF09728">
    <property type="entry name" value="Taxilin"/>
    <property type="match status" value="1"/>
</dbReference>
<evidence type="ECO:0000259" key="5">
    <source>
        <dbReference type="SMART" id="SM00343"/>
    </source>
</evidence>
<evidence type="ECO:0000256" key="2">
    <source>
        <dbReference type="SAM" id="Coils"/>
    </source>
</evidence>
<dbReference type="EMBL" id="JAUCMV010000002">
    <property type="protein sequence ID" value="KAK0414910.1"/>
    <property type="molecule type" value="Genomic_DNA"/>
</dbReference>
<protein>
    <recommendedName>
        <fullName evidence="5">CCHC-type domain-containing protein</fullName>
    </recommendedName>
</protein>
<feature type="transmembrane region" description="Helical" evidence="4">
    <location>
        <begin position="1039"/>
        <end position="1060"/>
    </location>
</feature>
<sequence length="1094" mass="125151">MDKHLLRTVNRAKKRIEDFQEEMPTWKVQDTQQYVERLEQTIKRMCSTSNELKANIADARQEITNSNSIDDIKWNELIEEADKVLMESRDLINDLEDEVYNVRTSPKSVVKGSNALGSEIAPRLPQLSLPVFTGRAWDWPNFYASFKERVDSGPYSKLDKFECLRQSLRGEALSTISTYIVEAGNYELALNRLKDHYGNQQLIISEMQLTELDKLLIENITEEAIVGDGQARNRNSRFEGHGEARKSPGFSFPPRIQTEDRRDDERRRNFPNRMNGSRIGHDSPEQNLNRFGAWKPNPEAKPFIVNTCRLCNGAGHRAMNCTTYKSSFDRKNAARKKQLCFQCLLPGHAQPECRQKPCPKCEGNHHSSLCQAKGNETYRKSVGERSNVAHQLCVVDESKLKPADVNSYILAGTAIVSDSTGRIFEKLTVVLDSAANRTFITKKIAEKLRLPTVGSTNIATIGFGQSRTSTERCNVKEMDVTLMNSKKMTIQAVEKAEIMGDWIQRPELTEEDRNAISKMQVQLSESKKELLKKRKPDLLIGTDYFWQLCRGAPQQLPSGLFVVPTALGTMISGRKDIADPATNLTTCLMTVADENSDLIDCVNLENEKKIVQSEPVMKKTELTKTQLENLCRELQNQNRELKKDMAEKMRQMEQERVQLVEQFKATLKEMKDSRNIYAMISGRQEVTDPPVEPSTCLVTVADDSPEITGRINIENAKQIALEWKDHVEHSDESRKSAKHKVLSFDGKPKEWRQFKSVFRQLIEQKQCTQLEKLEYLRLCCRGEAFRTISVFVVDGKNYEPALQRLEEHYGWRQQLLAEVNVEKKPKLKLEKTPTEPKKTIVREETKMKICSTAKPMTICSDEEVGLEKNSSFKSGVMISLKVEAEDSGLKEPNIEEMKKEEAEARETDDLKPADDLKKRNVVERMKEEAEAREVDELKPVDDVEMEKTEKKLEAKPLMLEPLLSEKAASVNQTYEKPEHLKLMMTAEPRNWSPAQNAESKFKQNIDNMDLKKKMFSDGTTFWIPSNEPAWPEEDNDAKFYVFAATLAYTALVFWLQPATVPEDVRPRLHRHVPLLLLMYFGVSLPIAFLMTIVM</sequence>
<keyword evidence="7" id="KW-1185">Reference proteome</keyword>
<dbReference type="InterPro" id="IPR008737">
    <property type="entry name" value="DUF1758"/>
</dbReference>
<feature type="compositionally biased region" description="Basic and acidic residues" evidence="3">
    <location>
        <begin position="257"/>
        <end position="268"/>
    </location>
</feature>
<dbReference type="PANTHER" id="PTHR47331">
    <property type="entry name" value="PHD-TYPE DOMAIN-CONTAINING PROTEIN"/>
    <property type="match status" value="1"/>
</dbReference>
<accession>A0AA39HZB5</accession>
<evidence type="ECO:0000256" key="1">
    <source>
        <dbReference type="ARBA" id="ARBA00009550"/>
    </source>
</evidence>
<dbReference type="InterPro" id="IPR005312">
    <property type="entry name" value="DUF1759"/>
</dbReference>
<feature type="coiled-coil region" evidence="2">
    <location>
        <begin position="617"/>
        <end position="669"/>
    </location>
</feature>
<dbReference type="Proteomes" id="UP001175271">
    <property type="component" value="Unassembled WGS sequence"/>
</dbReference>
<keyword evidence="4" id="KW-1133">Transmembrane helix</keyword>
<dbReference type="GO" id="GO:0019905">
    <property type="term" value="F:syntaxin binding"/>
    <property type="evidence" value="ECO:0007669"/>
    <property type="project" value="InterPro"/>
</dbReference>
<evidence type="ECO:0000256" key="4">
    <source>
        <dbReference type="SAM" id="Phobius"/>
    </source>
</evidence>
<proteinExistence type="inferred from homology"/>
<keyword evidence="2" id="KW-0175">Coiled coil</keyword>
<dbReference type="Pfam" id="PF03564">
    <property type="entry name" value="DUF1759"/>
    <property type="match status" value="2"/>
</dbReference>
<name>A0AA39HZB5_9BILA</name>
<evidence type="ECO:0000313" key="6">
    <source>
        <dbReference type="EMBL" id="KAK0414910.1"/>
    </source>
</evidence>
<dbReference type="GO" id="GO:0008270">
    <property type="term" value="F:zinc ion binding"/>
    <property type="evidence" value="ECO:0007669"/>
    <property type="project" value="InterPro"/>
</dbReference>
<dbReference type="Pfam" id="PF05585">
    <property type="entry name" value="DUF1758"/>
    <property type="match status" value="1"/>
</dbReference>
<feature type="compositionally biased region" description="Basic and acidic residues" evidence="3">
    <location>
        <begin position="236"/>
        <end position="246"/>
    </location>
</feature>
<organism evidence="6 7">
    <name type="scientific">Steinernema hermaphroditum</name>
    <dbReference type="NCBI Taxonomy" id="289476"/>
    <lineage>
        <taxon>Eukaryota</taxon>
        <taxon>Metazoa</taxon>
        <taxon>Ecdysozoa</taxon>
        <taxon>Nematoda</taxon>
        <taxon>Chromadorea</taxon>
        <taxon>Rhabditida</taxon>
        <taxon>Tylenchina</taxon>
        <taxon>Panagrolaimomorpha</taxon>
        <taxon>Strongyloidoidea</taxon>
        <taxon>Steinernematidae</taxon>
        <taxon>Steinernema</taxon>
    </lineage>
</organism>
<keyword evidence="4" id="KW-0812">Transmembrane</keyword>
<gene>
    <name evidence="6" type="ORF">QR680_011672</name>
</gene>
<feature type="domain" description="CCHC-type" evidence="5">
    <location>
        <begin position="307"/>
        <end position="323"/>
    </location>
</feature>
<dbReference type="SMART" id="SM00343">
    <property type="entry name" value="ZnF_C2HC"/>
    <property type="match status" value="2"/>
</dbReference>
<feature type="coiled-coil region" evidence="2">
    <location>
        <begin position="2"/>
        <end position="98"/>
    </location>
</feature>
<feature type="domain" description="CCHC-type" evidence="5">
    <location>
        <begin position="339"/>
        <end position="355"/>
    </location>
</feature>
<evidence type="ECO:0000313" key="7">
    <source>
        <dbReference type="Proteomes" id="UP001175271"/>
    </source>
</evidence>
<keyword evidence="4" id="KW-0472">Membrane</keyword>
<comment type="caution">
    <text evidence="6">The sequence shown here is derived from an EMBL/GenBank/DDBJ whole genome shotgun (WGS) entry which is preliminary data.</text>
</comment>
<dbReference type="PANTHER" id="PTHR47331:SF5">
    <property type="entry name" value="RIBONUCLEASE H"/>
    <property type="match status" value="1"/>
</dbReference>
<dbReference type="GO" id="GO:0003676">
    <property type="term" value="F:nucleic acid binding"/>
    <property type="evidence" value="ECO:0007669"/>
    <property type="project" value="InterPro"/>
</dbReference>
<evidence type="ECO:0000256" key="3">
    <source>
        <dbReference type="SAM" id="MobiDB-lite"/>
    </source>
</evidence>
<dbReference type="InterPro" id="IPR001878">
    <property type="entry name" value="Znf_CCHC"/>
</dbReference>
<dbReference type="InterPro" id="IPR026183">
    <property type="entry name" value="Taxilin_fam"/>
</dbReference>
<comment type="similarity">
    <text evidence="1">Belongs to the taxilin family.</text>
</comment>
<dbReference type="AlphaFoldDB" id="A0AA39HZB5"/>